<organism evidence="1 2">
    <name type="scientific">Dreissena polymorpha</name>
    <name type="common">Zebra mussel</name>
    <name type="synonym">Mytilus polymorpha</name>
    <dbReference type="NCBI Taxonomy" id="45954"/>
    <lineage>
        <taxon>Eukaryota</taxon>
        <taxon>Metazoa</taxon>
        <taxon>Spiralia</taxon>
        <taxon>Lophotrochozoa</taxon>
        <taxon>Mollusca</taxon>
        <taxon>Bivalvia</taxon>
        <taxon>Autobranchia</taxon>
        <taxon>Heteroconchia</taxon>
        <taxon>Euheterodonta</taxon>
        <taxon>Imparidentia</taxon>
        <taxon>Neoheterodontei</taxon>
        <taxon>Myida</taxon>
        <taxon>Dreissenoidea</taxon>
        <taxon>Dreissenidae</taxon>
        <taxon>Dreissena</taxon>
    </lineage>
</organism>
<protein>
    <submittedName>
        <fullName evidence="1">Uncharacterized protein</fullName>
    </submittedName>
</protein>
<name>A0A9D4HHX2_DREPO</name>
<keyword evidence="2" id="KW-1185">Reference proteome</keyword>
<reference evidence="1" key="1">
    <citation type="journal article" date="2019" name="bioRxiv">
        <title>The Genome of the Zebra Mussel, Dreissena polymorpha: A Resource for Invasive Species Research.</title>
        <authorList>
            <person name="McCartney M.A."/>
            <person name="Auch B."/>
            <person name="Kono T."/>
            <person name="Mallez S."/>
            <person name="Zhang Y."/>
            <person name="Obille A."/>
            <person name="Becker A."/>
            <person name="Abrahante J.E."/>
            <person name="Garbe J."/>
            <person name="Badalamenti J.P."/>
            <person name="Herman A."/>
            <person name="Mangelson H."/>
            <person name="Liachko I."/>
            <person name="Sullivan S."/>
            <person name="Sone E.D."/>
            <person name="Koren S."/>
            <person name="Silverstein K.A.T."/>
            <person name="Beckman K.B."/>
            <person name="Gohl D.M."/>
        </authorList>
    </citation>
    <scope>NUCLEOTIDE SEQUENCE</scope>
    <source>
        <strain evidence="1">Duluth1</strain>
        <tissue evidence="1">Whole animal</tissue>
    </source>
</reference>
<evidence type="ECO:0000313" key="2">
    <source>
        <dbReference type="Proteomes" id="UP000828390"/>
    </source>
</evidence>
<evidence type="ECO:0000313" key="1">
    <source>
        <dbReference type="EMBL" id="KAH3719372.1"/>
    </source>
</evidence>
<reference evidence="1" key="2">
    <citation type="submission" date="2020-11" db="EMBL/GenBank/DDBJ databases">
        <authorList>
            <person name="McCartney M.A."/>
            <person name="Auch B."/>
            <person name="Kono T."/>
            <person name="Mallez S."/>
            <person name="Becker A."/>
            <person name="Gohl D.M."/>
            <person name="Silverstein K.A.T."/>
            <person name="Koren S."/>
            <person name="Bechman K.B."/>
            <person name="Herman A."/>
            <person name="Abrahante J.E."/>
            <person name="Garbe J."/>
        </authorList>
    </citation>
    <scope>NUCLEOTIDE SEQUENCE</scope>
    <source>
        <strain evidence="1">Duluth1</strain>
        <tissue evidence="1">Whole animal</tissue>
    </source>
</reference>
<gene>
    <name evidence="1" type="ORF">DPMN_062204</name>
</gene>
<comment type="caution">
    <text evidence="1">The sequence shown here is derived from an EMBL/GenBank/DDBJ whole genome shotgun (WGS) entry which is preliminary data.</text>
</comment>
<dbReference type="AlphaFoldDB" id="A0A9D4HHX2"/>
<dbReference type="Proteomes" id="UP000828390">
    <property type="component" value="Unassembled WGS sequence"/>
</dbReference>
<accession>A0A9D4HHX2</accession>
<proteinExistence type="predicted"/>
<dbReference type="EMBL" id="JAIWYP010000013">
    <property type="protein sequence ID" value="KAH3719372.1"/>
    <property type="molecule type" value="Genomic_DNA"/>
</dbReference>
<sequence length="55" mass="6142">MPCCHPGDGLRKNVVAQKYQKATDRPGSFRFFDRGNPGRSAGTSVSIRAYRELEL</sequence>